<dbReference type="InterPro" id="IPR036036">
    <property type="entry name" value="SOCS_box-like_dom_sf"/>
</dbReference>
<comment type="pathway">
    <text evidence="1">Protein modification; protein ubiquitination.</text>
</comment>
<dbReference type="EMBL" id="JBBPFD010000007">
    <property type="protein sequence ID" value="KAK7918556.1"/>
    <property type="molecule type" value="Genomic_DNA"/>
</dbReference>
<dbReference type="InterPro" id="IPR001496">
    <property type="entry name" value="SOCS_box"/>
</dbReference>
<dbReference type="AlphaFoldDB" id="A0AAW0PBF8"/>
<evidence type="ECO:0000313" key="3">
    <source>
        <dbReference type="EMBL" id="KAK7918556.1"/>
    </source>
</evidence>
<name>A0AAW0PBF8_9GOBI</name>
<feature type="domain" description="SOCS box" evidence="2">
    <location>
        <begin position="38"/>
        <end position="92"/>
    </location>
</feature>
<dbReference type="SUPFAM" id="SSF158235">
    <property type="entry name" value="SOCS box-like"/>
    <property type="match status" value="1"/>
</dbReference>
<evidence type="ECO:0000259" key="2">
    <source>
        <dbReference type="PROSITE" id="PS50225"/>
    </source>
</evidence>
<evidence type="ECO:0000256" key="1">
    <source>
        <dbReference type="ARBA" id="ARBA00004906"/>
    </source>
</evidence>
<dbReference type="SMART" id="SM00969">
    <property type="entry name" value="SOCS_box"/>
    <property type="match status" value="1"/>
</dbReference>
<dbReference type="Pfam" id="PF07525">
    <property type="entry name" value="SOCS_box"/>
    <property type="match status" value="1"/>
</dbReference>
<reference evidence="4" key="1">
    <citation type="submission" date="2024-04" db="EMBL/GenBank/DDBJ databases">
        <title>Salinicola lusitanus LLJ914,a marine bacterium isolated from the Okinawa Trough.</title>
        <authorList>
            <person name="Li J."/>
        </authorList>
    </citation>
    <scope>NUCLEOTIDE SEQUENCE [LARGE SCALE GENOMIC DNA]</scope>
</reference>
<gene>
    <name evidence="3" type="ORF">WMY93_009840</name>
</gene>
<organism evidence="3 4">
    <name type="scientific">Mugilogobius chulae</name>
    <name type="common">yellowstripe goby</name>
    <dbReference type="NCBI Taxonomy" id="88201"/>
    <lineage>
        <taxon>Eukaryota</taxon>
        <taxon>Metazoa</taxon>
        <taxon>Chordata</taxon>
        <taxon>Craniata</taxon>
        <taxon>Vertebrata</taxon>
        <taxon>Euteleostomi</taxon>
        <taxon>Actinopterygii</taxon>
        <taxon>Neopterygii</taxon>
        <taxon>Teleostei</taxon>
        <taxon>Neoteleostei</taxon>
        <taxon>Acanthomorphata</taxon>
        <taxon>Gobiaria</taxon>
        <taxon>Gobiiformes</taxon>
        <taxon>Gobioidei</taxon>
        <taxon>Gobiidae</taxon>
        <taxon>Gobionellinae</taxon>
        <taxon>Mugilogobius</taxon>
    </lineage>
</organism>
<comment type="caution">
    <text evidence="3">The sequence shown here is derived from an EMBL/GenBank/DDBJ whole genome shotgun (WGS) entry which is preliminary data.</text>
</comment>
<sequence length="96" mass="10978">MCLRHGCGAEYVQLLIDFGANVYLPTLIIEKSTKQNEALELLLRERGTPKTLASHCRLAIRKHLQKINKMNCLEQLDLPTSILHYLQHKPPPYTAL</sequence>
<protein>
    <recommendedName>
        <fullName evidence="2">SOCS box domain-containing protein</fullName>
    </recommendedName>
</protein>
<dbReference type="GO" id="GO:0035556">
    <property type="term" value="P:intracellular signal transduction"/>
    <property type="evidence" value="ECO:0007669"/>
    <property type="project" value="InterPro"/>
</dbReference>
<dbReference type="PROSITE" id="PS50225">
    <property type="entry name" value="SOCS"/>
    <property type="match status" value="1"/>
</dbReference>
<evidence type="ECO:0000313" key="4">
    <source>
        <dbReference type="Proteomes" id="UP001460270"/>
    </source>
</evidence>
<dbReference type="Proteomes" id="UP001460270">
    <property type="component" value="Unassembled WGS sequence"/>
</dbReference>
<keyword evidence="4" id="KW-1185">Reference proteome</keyword>
<accession>A0AAW0PBF8</accession>
<proteinExistence type="predicted"/>
<dbReference type="Gene3D" id="1.10.750.20">
    <property type="entry name" value="SOCS box"/>
    <property type="match status" value="1"/>
</dbReference>